<dbReference type="EC" id="1.5.1.3" evidence="3 8"/>
<protein>
    <recommendedName>
        <fullName evidence="3 8">Dihydrofolate reductase</fullName>
        <ecNumber evidence="3 8">1.5.1.3</ecNumber>
    </recommendedName>
</protein>
<dbReference type="PRINTS" id="PR00070">
    <property type="entry name" value="DHFR"/>
</dbReference>
<evidence type="ECO:0000256" key="3">
    <source>
        <dbReference type="ARBA" id="ARBA00012856"/>
    </source>
</evidence>
<evidence type="ECO:0000256" key="6">
    <source>
        <dbReference type="ARBA" id="ARBA00023002"/>
    </source>
</evidence>
<name>A0A0H3J572_CLOPA</name>
<reference evidence="10 13" key="1">
    <citation type="journal article" date="2015" name="Genome Announc.">
        <title>Complete Genome Sequence of the Nitrogen-Fixing and Solvent-Producing Clostridium pasteurianum DSM 525.</title>
        <authorList>
            <person name="Poehlein A."/>
            <person name="Grosse-Honebrink A."/>
            <person name="Zhang Y."/>
            <person name="Minton N.P."/>
            <person name="Daniel R."/>
        </authorList>
    </citation>
    <scope>NUCLEOTIDE SEQUENCE [LARGE SCALE GENOMIC DNA]</scope>
    <source>
        <strain evidence="10">DSM 525</strain>
        <strain evidence="13">DSM 525 / ATCC 6013</strain>
    </source>
</reference>
<evidence type="ECO:0000313" key="12">
    <source>
        <dbReference type="Proteomes" id="UP000028042"/>
    </source>
</evidence>
<dbReference type="SUPFAM" id="SSF53597">
    <property type="entry name" value="Dihydrofolate reductase-like"/>
    <property type="match status" value="1"/>
</dbReference>
<evidence type="ECO:0000256" key="4">
    <source>
        <dbReference type="ARBA" id="ARBA00022563"/>
    </source>
</evidence>
<dbReference type="Proteomes" id="UP000030905">
    <property type="component" value="Chromosome"/>
</dbReference>
<dbReference type="GO" id="GO:0046452">
    <property type="term" value="P:dihydrofolate metabolic process"/>
    <property type="evidence" value="ECO:0007669"/>
    <property type="project" value="TreeGrafter"/>
</dbReference>
<dbReference type="InterPro" id="IPR024072">
    <property type="entry name" value="DHFR-like_dom_sf"/>
</dbReference>
<gene>
    <name evidence="10" type="primary">dfrA</name>
    <name evidence="10" type="ORF">CLPA_c21970</name>
    <name evidence="11" type="ORF">CP6013_00982</name>
</gene>
<reference evidence="11" key="2">
    <citation type="submission" date="2015-10" db="EMBL/GenBank/DDBJ databases">
        <title>Improved Draft Genome Sequence of Clostridium pasteurianum Strain ATCC 6013 (DSM 525) Using a Hybrid Next-Generation Sequencing Approach.</title>
        <authorList>
            <person name="Pyne M.E."/>
            <person name="Utturkar S.M."/>
            <person name="Brown S.D."/>
            <person name="Moo-Young M."/>
            <person name="Chung D.A."/>
            <person name="Chou P.C."/>
        </authorList>
    </citation>
    <scope>NUCLEOTIDE SEQUENCE</scope>
    <source>
        <strain evidence="11">ATCC 6013</strain>
    </source>
</reference>
<keyword evidence="13" id="KW-1185">Reference proteome</keyword>
<keyword evidence="6 8" id="KW-0560">Oxidoreductase</keyword>
<dbReference type="Pfam" id="PF00186">
    <property type="entry name" value="DHFR_1"/>
    <property type="match status" value="1"/>
</dbReference>
<evidence type="ECO:0000256" key="8">
    <source>
        <dbReference type="PIRNR" id="PIRNR000194"/>
    </source>
</evidence>
<sequence length="167" mass="19534">MLTIIAAVAKNNVIGKDNKLLWNLPEDLKRFKEITKGHTIIMGRKTFESLPKILPDRHHIVITRNKTFKVEDDRVTVINSIEKLMNLIKKDEEYFVIGGADIYNQLLPYAEKMYITVLDYEFDGDAFFPVIDSKLWRAIDSDKQIKSSKSSLFYRFITFKRISDNKK</sequence>
<proteinExistence type="inferred from homology"/>
<dbReference type="GO" id="GO:0070401">
    <property type="term" value="F:NADP+ binding"/>
    <property type="evidence" value="ECO:0007669"/>
    <property type="project" value="UniProtKB-ARBA"/>
</dbReference>
<dbReference type="PATRIC" id="fig|1262449.3.peg.797"/>
<evidence type="ECO:0000256" key="1">
    <source>
        <dbReference type="ARBA" id="ARBA00004903"/>
    </source>
</evidence>
<evidence type="ECO:0000256" key="5">
    <source>
        <dbReference type="ARBA" id="ARBA00022857"/>
    </source>
</evidence>
<evidence type="ECO:0000313" key="11">
    <source>
        <dbReference type="EMBL" id="KRU11735.1"/>
    </source>
</evidence>
<organism evidence="10 13">
    <name type="scientific">Clostridium pasteurianum DSM 525 = ATCC 6013</name>
    <dbReference type="NCBI Taxonomy" id="1262449"/>
    <lineage>
        <taxon>Bacteria</taxon>
        <taxon>Bacillati</taxon>
        <taxon>Bacillota</taxon>
        <taxon>Clostridia</taxon>
        <taxon>Eubacteriales</taxon>
        <taxon>Clostridiaceae</taxon>
        <taxon>Clostridium</taxon>
    </lineage>
</organism>
<dbReference type="GeneID" id="93074343"/>
<comment type="catalytic activity">
    <reaction evidence="8">
        <text>(6S)-5,6,7,8-tetrahydrofolate + NADP(+) = 7,8-dihydrofolate + NADPH + H(+)</text>
        <dbReference type="Rhea" id="RHEA:15009"/>
        <dbReference type="ChEBI" id="CHEBI:15378"/>
        <dbReference type="ChEBI" id="CHEBI:57451"/>
        <dbReference type="ChEBI" id="CHEBI:57453"/>
        <dbReference type="ChEBI" id="CHEBI:57783"/>
        <dbReference type="ChEBI" id="CHEBI:58349"/>
        <dbReference type="EC" id="1.5.1.3"/>
    </reaction>
</comment>
<dbReference type="GO" id="GO:0006730">
    <property type="term" value="P:one-carbon metabolic process"/>
    <property type="evidence" value="ECO:0007669"/>
    <property type="project" value="UniProtKB-KW"/>
</dbReference>
<dbReference type="GO" id="GO:0046655">
    <property type="term" value="P:folic acid metabolic process"/>
    <property type="evidence" value="ECO:0007669"/>
    <property type="project" value="TreeGrafter"/>
</dbReference>
<evidence type="ECO:0000256" key="2">
    <source>
        <dbReference type="ARBA" id="ARBA00009539"/>
    </source>
</evidence>
<dbReference type="EMBL" id="JPGY02000001">
    <property type="protein sequence ID" value="KRU11735.1"/>
    <property type="molecule type" value="Genomic_DNA"/>
</dbReference>
<dbReference type="FunFam" id="3.40.430.10:FF:000001">
    <property type="entry name" value="Dihydrofolate reductase"/>
    <property type="match status" value="1"/>
</dbReference>
<evidence type="ECO:0000256" key="7">
    <source>
        <dbReference type="ARBA" id="ARBA00025067"/>
    </source>
</evidence>
<dbReference type="RefSeq" id="WP_003441833.1">
    <property type="nucleotide sequence ID" value="NZ_ANZB01000002.1"/>
</dbReference>
<evidence type="ECO:0000313" key="10">
    <source>
        <dbReference type="EMBL" id="AJA52255.1"/>
    </source>
</evidence>
<comment type="similarity">
    <text evidence="2 8">Belongs to the dihydrofolate reductase family.</text>
</comment>
<dbReference type="Proteomes" id="UP000028042">
    <property type="component" value="Unassembled WGS sequence"/>
</dbReference>
<dbReference type="PIRSF" id="PIRSF000194">
    <property type="entry name" value="DHFR"/>
    <property type="match status" value="1"/>
</dbReference>
<reference evidence="11 12" key="3">
    <citation type="journal article" name="Genome Announc.">
        <title>Improved Draft Genome Sequence of Clostridium pasteurianum Strain ATCC 6013 (DSM 525) Using a Hybrid Next-Generation Sequencing Approach.</title>
        <authorList>
            <person name="Pyne M.E."/>
            <person name="Utturkar S."/>
            <person name="Brown S.D."/>
            <person name="Moo-Young M."/>
            <person name="Chung D.A."/>
            <person name="Chou C.P."/>
        </authorList>
    </citation>
    <scope>NUCLEOTIDE SEQUENCE [LARGE SCALE GENOMIC DNA]</scope>
    <source>
        <strain evidence="11 12">ATCC 6013</strain>
    </source>
</reference>
<dbReference type="GO" id="GO:0046654">
    <property type="term" value="P:tetrahydrofolate biosynthetic process"/>
    <property type="evidence" value="ECO:0007669"/>
    <property type="project" value="UniProtKB-UniPathway"/>
</dbReference>
<dbReference type="AlphaFoldDB" id="A0A0H3J572"/>
<evidence type="ECO:0000313" key="13">
    <source>
        <dbReference type="Proteomes" id="UP000030905"/>
    </source>
</evidence>
<dbReference type="KEGG" id="cpae:CPAST_c21970"/>
<dbReference type="CDD" id="cd00209">
    <property type="entry name" value="DHFR"/>
    <property type="match status" value="1"/>
</dbReference>
<dbReference type="InterPro" id="IPR001796">
    <property type="entry name" value="DHFR_dom"/>
</dbReference>
<feature type="domain" description="DHFR" evidence="9">
    <location>
        <begin position="1"/>
        <end position="161"/>
    </location>
</feature>
<dbReference type="UniPathway" id="UPA00077">
    <property type="reaction ID" value="UER00158"/>
</dbReference>
<dbReference type="EMBL" id="CP009268">
    <property type="protein sequence ID" value="AJA52255.1"/>
    <property type="molecule type" value="Genomic_DNA"/>
</dbReference>
<dbReference type="Gene3D" id="3.40.430.10">
    <property type="entry name" value="Dihydrofolate Reductase, subunit A"/>
    <property type="match status" value="1"/>
</dbReference>
<dbReference type="GO" id="GO:0005829">
    <property type="term" value="C:cytosol"/>
    <property type="evidence" value="ECO:0007669"/>
    <property type="project" value="TreeGrafter"/>
</dbReference>
<dbReference type="GO" id="GO:0004146">
    <property type="term" value="F:dihydrofolate reductase activity"/>
    <property type="evidence" value="ECO:0007669"/>
    <property type="project" value="UniProtKB-EC"/>
</dbReference>
<evidence type="ECO:0000259" key="9">
    <source>
        <dbReference type="PROSITE" id="PS51330"/>
    </source>
</evidence>
<dbReference type="PANTHER" id="PTHR48069:SF3">
    <property type="entry name" value="DIHYDROFOLATE REDUCTASE"/>
    <property type="match status" value="1"/>
</dbReference>
<accession>A0A0H3J572</accession>
<dbReference type="PROSITE" id="PS51330">
    <property type="entry name" value="DHFR_2"/>
    <property type="match status" value="1"/>
</dbReference>
<keyword evidence="4 8" id="KW-0554">One-carbon metabolism</keyword>
<keyword evidence="5 8" id="KW-0521">NADP</keyword>
<comment type="function">
    <text evidence="7 8">Key enzyme in folate metabolism. Catalyzes an essential reaction for de novo glycine and purine synthesis, and for DNA precursor synthesis.</text>
</comment>
<comment type="pathway">
    <text evidence="1 8">Cofactor biosynthesis; tetrahydrofolate biosynthesis; 5,6,7,8-tetrahydrofolate from 7,8-dihydrofolate: step 1/1.</text>
</comment>
<dbReference type="InterPro" id="IPR012259">
    <property type="entry name" value="DHFR"/>
</dbReference>
<dbReference type="KEGG" id="cpat:CLPA_c21970"/>
<dbReference type="PANTHER" id="PTHR48069">
    <property type="entry name" value="DIHYDROFOLATE REDUCTASE"/>
    <property type="match status" value="1"/>
</dbReference>
<dbReference type="eggNOG" id="COG0262">
    <property type="taxonomic scope" value="Bacteria"/>
</dbReference>